<feature type="chain" id="PRO_5032674047" evidence="1">
    <location>
        <begin position="19"/>
        <end position="307"/>
    </location>
</feature>
<evidence type="ECO:0000256" key="1">
    <source>
        <dbReference type="SAM" id="SignalP"/>
    </source>
</evidence>
<dbReference type="Pfam" id="PF18962">
    <property type="entry name" value="Por_Secre_tail"/>
    <property type="match status" value="1"/>
</dbReference>
<dbReference type="Proteomes" id="UP000559010">
    <property type="component" value="Unassembled WGS sequence"/>
</dbReference>
<organism evidence="3 4">
    <name type="scientific">Marinigracilibium pacificum</name>
    <dbReference type="NCBI Taxonomy" id="2729599"/>
    <lineage>
        <taxon>Bacteria</taxon>
        <taxon>Pseudomonadati</taxon>
        <taxon>Bacteroidota</taxon>
        <taxon>Cytophagia</taxon>
        <taxon>Cytophagales</taxon>
        <taxon>Flammeovirgaceae</taxon>
        <taxon>Marinigracilibium</taxon>
    </lineage>
</organism>
<accession>A0A848J4U9</accession>
<comment type="caution">
    <text evidence="3">The sequence shown here is derived from an EMBL/GenBank/DDBJ whole genome shotgun (WGS) entry which is preliminary data.</text>
</comment>
<evidence type="ECO:0000259" key="2">
    <source>
        <dbReference type="Pfam" id="PF18962"/>
    </source>
</evidence>
<dbReference type="AlphaFoldDB" id="A0A848J4U9"/>
<evidence type="ECO:0000313" key="3">
    <source>
        <dbReference type="EMBL" id="NMM49540.1"/>
    </source>
</evidence>
<keyword evidence="1" id="KW-0732">Signal</keyword>
<reference evidence="3 4" key="1">
    <citation type="submission" date="2020-04" db="EMBL/GenBank/DDBJ databases">
        <title>Flammeovirgaceae bacterium KN852 isolated from deep sea.</title>
        <authorList>
            <person name="Zhang D.-C."/>
        </authorList>
    </citation>
    <scope>NUCLEOTIDE SEQUENCE [LARGE SCALE GENOMIC DNA]</scope>
    <source>
        <strain evidence="3 4">KN852</strain>
    </source>
</reference>
<evidence type="ECO:0000313" key="4">
    <source>
        <dbReference type="Proteomes" id="UP000559010"/>
    </source>
</evidence>
<feature type="signal peptide" evidence="1">
    <location>
        <begin position="1"/>
        <end position="18"/>
    </location>
</feature>
<dbReference type="EMBL" id="JABBNU010000008">
    <property type="protein sequence ID" value="NMM49540.1"/>
    <property type="molecule type" value="Genomic_DNA"/>
</dbReference>
<dbReference type="RefSeq" id="WP_169682744.1">
    <property type="nucleotide sequence ID" value="NZ_JABBNU010000008.1"/>
</dbReference>
<gene>
    <name evidence="3" type="ORF">HH304_14115</name>
</gene>
<feature type="domain" description="Secretion system C-terminal sorting" evidence="2">
    <location>
        <begin position="239"/>
        <end position="297"/>
    </location>
</feature>
<dbReference type="InterPro" id="IPR026444">
    <property type="entry name" value="Secre_tail"/>
</dbReference>
<dbReference type="Gene3D" id="2.60.40.2340">
    <property type="match status" value="1"/>
</dbReference>
<keyword evidence="4" id="KW-1185">Reference proteome</keyword>
<protein>
    <submittedName>
        <fullName evidence="3">T9SS type A sorting domain-containing protein</fullName>
    </submittedName>
</protein>
<sequence>MKYIFAYLLITCCFGAFAQTPEWQINPNDFEYSMTFTGIATINQEENTNTGSKVAAWVGNELRGTADPIYVEATGRYYYQLLVYANTIGETVTFSFYNADNNQIIELSNIEAFVPDNNSGSFSNPYAFRNWENTTFNSFSFVGFNSEADINPTTNTITITLPDNTDKTNLVAQYQFDHATSVQVDGLEQETGVTANDFTGQVKYVVNTGSNIYTWTVIVYVENSTYLGVDNEFNEEYTVYPNPAKEILNIKSADKIKEFEILNASGNVVLKGNESSSIEVGSLSPGAYLIRIHSDNNIPVTMKWLKY</sequence>
<dbReference type="NCBIfam" id="TIGR04183">
    <property type="entry name" value="Por_Secre_tail"/>
    <property type="match status" value="1"/>
</dbReference>
<name>A0A848J4U9_9BACT</name>
<proteinExistence type="predicted"/>